<organism evidence="3 4">
    <name type="scientific">Effrenium voratum</name>
    <dbReference type="NCBI Taxonomy" id="2562239"/>
    <lineage>
        <taxon>Eukaryota</taxon>
        <taxon>Sar</taxon>
        <taxon>Alveolata</taxon>
        <taxon>Dinophyceae</taxon>
        <taxon>Suessiales</taxon>
        <taxon>Symbiodiniaceae</taxon>
        <taxon>Effrenium</taxon>
    </lineage>
</organism>
<gene>
    <name evidence="3" type="ORF">EVOR1521_LOCUS29855</name>
</gene>
<proteinExistence type="predicted"/>
<feature type="region of interest" description="Disordered" evidence="1">
    <location>
        <begin position="1"/>
        <end position="42"/>
    </location>
</feature>
<dbReference type="SUPFAM" id="SSF53300">
    <property type="entry name" value="vWA-like"/>
    <property type="match status" value="1"/>
</dbReference>
<dbReference type="Pfam" id="PF13519">
    <property type="entry name" value="VWA_2"/>
    <property type="match status" value="1"/>
</dbReference>
<dbReference type="InterPro" id="IPR051266">
    <property type="entry name" value="CLCR"/>
</dbReference>
<dbReference type="InterPro" id="IPR002035">
    <property type="entry name" value="VWF_A"/>
</dbReference>
<dbReference type="PROSITE" id="PS50234">
    <property type="entry name" value="VWFA"/>
    <property type="match status" value="1"/>
</dbReference>
<evidence type="ECO:0000313" key="4">
    <source>
        <dbReference type="Proteomes" id="UP001178507"/>
    </source>
</evidence>
<keyword evidence="4" id="KW-1185">Reference proteome</keyword>
<evidence type="ECO:0000259" key="2">
    <source>
        <dbReference type="PROSITE" id="PS50234"/>
    </source>
</evidence>
<evidence type="ECO:0000313" key="3">
    <source>
        <dbReference type="EMBL" id="CAJ1408441.1"/>
    </source>
</evidence>
<comment type="caution">
    <text evidence="3">The sequence shown here is derived from an EMBL/GenBank/DDBJ whole genome shotgun (WGS) entry which is preliminary data.</text>
</comment>
<feature type="domain" description="VWFA" evidence="2">
    <location>
        <begin position="475"/>
        <end position="674"/>
    </location>
</feature>
<evidence type="ECO:0000256" key="1">
    <source>
        <dbReference type="SAM" id="MobiDB-lite"/>
    </source>
</evidence>
<dbReference type="PANTHER" id="PTHR10579">
    <property type="entry name" value="CALCIUM-ACTIVATED CHLORIDE CHANNEL REGULATOR"/>
    <property type="match status" value="1"/>
</dbReference>
<name>A0AA36NL01_9DINO</name>
<sequence length="1665" mass="184349">MPAFFARLSGDSDEDSEKAAAEASTDETENGDKSQSKGSASPCPHCWRHMLWTHHKGRRCTNSEAVGGSCVIPSSHAWWCDNCKVVYCLACLSSLRKMCEELGDVPEPEVNDWQTVATKTKTRRRGNFTPEEREKTENEASALVDAFCQRRELAKWVRAELLAIPPQEVGAVLAALSHAIETNPSVDLRALLALKRSAGASALRRLDERQSRKLSDWIASLQLRDVDRNELFAVISAGFDKSEVEHLMSQTNYANKCRQGGYNAPIAVACRIMTDHRVGGYKGQVEAFSRCFRLSRKSEQQLHQVGPKTGLSFLQQWQRKPSREQDLELLEREITKLHMQETSTYGKNRKRMNAPRVQDRLSQYRNLFNAYDDSSGDEVDFAYARPEEGRDEDLDEIQQPFDDDDDEIEVPLDDDSEDDFGPIQLAPLQSEMNFAKPRPGEESTVTSVHSQSSLVDSLCRGSEERPGKRVPVATHFVVVVDVSGSMSELDCLQTGSGKAGKISRIDAVFSEVRQLVSAENARAGCEDKMSFITFSDGAKIHFQEKSLPAAGKTLQTMVRPAPEGRTFYAQGLRAAAACARKDSQRRPVDVIFLSDGEPSDPEEMLGTLGMELLPARSRHNELTVHCIGFGAGASGAASGRTAKGQEQEVFAFLQQLAQAMASRRGRPGDLLEDLQVDQVMLRVVWAAGLAGMATAIRRERNLNMVTEESTEEVQGKSTCQYAVMKGRPEPTDGWRRSHWSKAVIHHPVKDFLQCKALCDGNPQCIAFVRRAADDVGFLGSTTATLIASQSDQTKLLEVPNDVSVGDCWILEAGKLNRYKLIHEIKNRKLAGHLDMPFRVLNLEQKSHFYQDKSLEKLTFEKRDCNCEYRYLGLLPSPSSTALASTFAECAGEYRYIGREYAKYGFEAVYQRTDSQKFLYMCASAEGSAKTLTRDWYCMDKDDPNMLKEKAQNVSWIGKAKFVMGNGLFDFKGCIGTKLQRPEGTALLPFDLAVTHDEGEPMALSFPRVPAMALGPGNLFGDAVEVEGLTLKPGQAVLGCAAGKKQSEELKKHFLLQTSQCQLSLDSKTLAWVHWMNEGGAVQKTLVFSLATTLRGMFSGFFWHSGRSYTDIIWRALALWEKVEKAVALINYIQDGVSSDGMNMTEGEKYACAEMMVDEIKSAGGIMPKVSQTLAMKPDVVKDDFVRSSLKSTQTENPAKDNEYVREYIARKLSEAIEQEERVNEGLVISSIDEHLDLGRTLATGSVAQVLQAKVKSRGEVRDFLCGEGAPPCDVVLKVVFDENEKKYKDDWEAIQFLGNDLLKLIHDQVSGGMGGVLLSWKLEPEKLEMLRHGVSAGSDTWQAVRQGLGAVMDEFDLRVEDLNAKKGLTVIKEFQENAELKRQLGIEQVTFEVPKVLMTRSRYFMVQSFAKGDTLTSYHASITGQADKLKVKSLEPLPAEQSAAMIEQGVQTLRGKQLRKSRRLYSCLEEKARAKAQRRATHDVAVARRLKARESAVRRRCGGLGIVKGNSDEFRALAEVSASRPEYFSVGSDDRLAAEATSCWTGDPVARSSSSSARPALQDCGQAPAVNWSELALRNPAGSRAPEGAGGRRRRDEANAVAHVLMHINISAQNLTEALAVFRGAQVKSGAWRHVQTQLHLLRENAEAAEAEIPAGADTVCTRCA</sequence>
<dbReference type="InterPro" id="IPR036465">
    <property type="entry name" value="vWFA_dom_sf"/>
</dbReference>
<dbReference type="EMBL" id="CAUJNA010003720">
    <property type="protein sequence ID" value="CAJ1408441.1"/>
    <property type="molecule type" value="Genomic_DNA"/>
</dbReference>
<accession>A0AA36NL01</accession>
<dbReference type="Gene3D" id="3.40.50.410">
    <property type="entry name" value="von Willebrand factor, type A domain"/>
    <property type="match status" value="1"/>
</dbReference>
<protein>
    <recommendedName>
        <fullName evidence="2">VWFA domain-containing protein</fullName>
    </recommendedName>
</protein>
<dbReference type="CDD" id="cd00198">
    <property type="entry name" value="vWFA"/>
    <property type="match status" value="1"/>
</dbReference>
<dbReference type="Proteomes" id="UP001178507">
    <property type="component" value="Unassembled WGS sequence"/>
</dbReference>
<reference evidence="3" key="1">
    <citation type="submission" date="2023-08" db="EMBL/GenBank/DDBJ databases">
        <authorList>
            <person name="Chen Y."/>
            <person name="Shah S."/>
            <person name="Dougan E. K."/>
            <person name="Thang M."/>
            <person name="Chan C."/>
        </authorList>
    </citation>
    <scope>NUCLEOTIDE SEQUENCE</scope>
</reference>
<dbReference type="SMART" id="SM00327">
    <property type="entry name" value="VWA"/>
    <property type="match status" value="1"/>
</dbReference>
<dbReference type="PANTHER" id="PTHR10579:SF43">
    <property type="entry name" value="ZINC FINGER (C3HC4-TYPE RING FINGER) FAMILY PROTEIN"/>
    <property type="match status" value="1"/>
</dbReference>